<evidence type="ECO:0000256" key="3">
    <source>
        <dbReference type="ARBA" id="ARBA00022741"/>
    </source>
</evidence>
<dbReference type="Proteomes" id="UP000316726">
    <property type="component" value="Chromosome 3"/>
</dbReference>
<keyword evidence="4 6" id="KW-0418">Kinase</keyword>
<dbReference type="PANTHER" id="PTHR14456">
    <property type="entry name" value="INOSITOL POLYPHOSPHATE KINASE 1"/>
    <property type="match status" value="1"/>
</dbReference>
<dbReference type="GO" id="GO:0005634">
    <property type="term" value="C:nucleus"/>
    <property type="evidence" value="ECO:0007669"/>
    <property type="project" value="TreeGrafter"/>
</dbReference>
<comment type="catalytic activity">
    <reaction evidence="6">
        <text>1D-myo-inositol 1,3,4,5,6-pentakisphosphate + ATP = 1D-myo-inositol hexakisphosphate + ADP + H(+)</text>
        <dbReference type="Rhea" id="RHEA:20313"/>
        <dbReference type="ChEBI" id="CHEBI:15378"/>
        <dbReference type="ChEBI" id="CHEBI:30616"/>
        <dbReference type="ChEBI" id="CHEBI:57733"/>
        <dbReference type="ChEBI" id="CHEBI:58130"/>
        <dbReference type="ChEBI" id="CHEBI:456216"/>
        <dbReference type="EC" id="2.7.1.158"/>
    </reaction>
</comment>
<evidence type="ECO:0000256" key="5">
    <source>
        <dbReference type="ARBA" id="ARBA00022840"/>
    </source>
</evidence>
<dbReference type="GO" id="GO:0032958">
    <property type="term" value="P:inositol phosphate biosynthetic process"/>
    <property type="evidence" value="ECO:0007669"/>
    <property type="project" value="TreeGrafter"/>
</dbReference>
<dbReference type="EC" id="2.7.1.158" evidence="1 6"/>
<protein>
    <recommendedName>
        <fullName evidence="1 6">Inositol-pentakisphosphate 2-kinase</fullName>
        <ecNumber evidence="1 6">2.7.1.158</ecNumber>
    </recommendedName>
</protein>
<proteinExistence type="predicted"/>
<dbReference type="OrthoDB" id="272370at2759"/>
<keyword evidence="8" id="KW-1185">Reference proteome</keyword>
<evidence type="ECO:0000313" key="7">
    <source>
        <dbReference type="EMBL" id="QDZ19926.1"/>
    </source>
</evidence>
<dbReference type="EMBL" id="CP031036">
    <property type="protein sequence ID" value="QDZ19926.1"/>
    <property type="molecule type" value="Genomic_DNA"/>
</dbReference>
<dbReference type="GO" id="GO:0035299">
    <property type="term" value="F:inositol-1,3,4,5,6-pentakisphosphate 2-kinase activity"/>
    <property type="evidence" value="ECO:0007669"/>
    <property type="project" value="UniProtKB-EC"/>
</dbReference>
<keyword evidence="2 6" id="KW-0808">Transferase</keyword>
<dbReference type="Pfam" id="PF06090">
    <property type="entry name" value="Ins_P5_2-kin"/>
    <property type="match status" value="1"/>
</dbReference>
<name>A0A5B8MHH4_9CHLO</name>
<sequence>MAPEGEGDRWEFRAEGCACAAFTSAKAHPGKVLLVSKKTEVVEGRGELSDREAQAARQLDGDIWTRREYPKRFSGDFSRIERREWFTSQVAGPLLSGTGVLALGDLVDLRSIGFTREAFLPPGGDGGCLGLFLPDALDVGRSLARSPHRVGPTETISFEFKPKSANMPGEKTLIHPRDGYKRSYSEHKLMQHYKLHKGKVETMSEYEPRDFWGPRDGACGEAEARRSKERALKALFQCPQNNLSVFRNSAKVFPGRCSRETLGKELGFTMDEIVAALAEALLQQQSTLDLIVSLQEKDVYGIQGVHRLYNGLLGKADAFDASGHEEYGEYVERVKDLQGMPRALALEALEDYLTAATFKDCSLIITLARSSRETADLRQRLCDLPNAGTISGVTKGEVLYHMQLIDMDLKHVSKIRTHYEKDKLIASIMEQAKA</sequence>
<keyword evidence="5 6" id="KW-0067">ATP-binding</keyword>
<reference evidence="7 8" key="1">
    <citation type="submission" date="2018-07" db="EMBL/GenBank/DDBJ databases">
        <title>The complete nuclear genome of the prasinophyte Chloropicon primus (CCMP1205).</title>
        <authorList>
            <person name="Pombert J.-F."/>
            <person name="Otis C."/>
            <person name="Turmel M."/>
            <person name="Lemieux C."/>
        </authorList>
    </citation>
    <scope>NUCLEOTIDE SEQUENCE [LARGE SCALE GENOMIC DNA]</scope>
    <source>
        <strain evidence="7 8">CCMP1205</strain>
    </source>
</reference>
<comment type="domain">
    <text evidence="6">The EXKPK motif is conserved in inositol-pentakisphosphate 2-kinases of both family 1 and 2.</text>
</comment>
<dbReference type="InterPro" id="IPR009286">
    <property type="entry name" value="Ins_P5_2-kin"/>
</dbReference>
<gene>
    <name evidence="7" type="ORF">A3770_03p24440</name>
</gene>
<evidence type="ECO:0000313" key="8">
    <source>
        <dbReference type="Proteomes" id="UP000316726"/>
    </source>
</evidence>
<accession>A0A5B8MHH4</accession>
<organism evidence="7 8">
    <name type="scientific">Chloropicon primus</name>
    <dbReference type="NCBI Taxonomy" id="1764295"/>
    <lineage>
        <taxon>Eukaryota</taxon>
        <taxon>Viridiplantae</taxon>
        <taxon>Chlorophyta</taxon>
        <taxon>Chloropicophyceae</taxon>
        <taxon>Chloropicales</taxon>
        <taxon>Chloropicaceae</taxon>
        <taxon>Chloropicon</taxon>
    </lineage>
</organism>
<dbReference type="STRING" id="1764295.A0A5B8MHH4"/>
<evidence type="ECO:0000256" key="1">
    <source>
        <dbReference type="ARBA" id="ARBA00012023"/>
    </source>
</evidence>
<evidence type="ECO:0000256" key="6">
    <source>
        <dbReference type="RuleBase" id="RU364126"/>
    </source>
</evidence>
<dbReference type="AlphaFoldDB" id="A0A5B8MHH4"/>
<dbReference type="GO" id="GO:0005524">
    <property type="term" value="F:ATP binding"/>
    <property type="evidence" value="ECO:0007669"/>
    <property type="project" value="UniProtKB-KW"/>
</dbReference>
<dbReference type="PANTHER" id="PTHR14456:SF2">
    <property type="entry name" value="INOSITOL-PENTAKISPHOSPHATE 2-KINASE"/>
    <property type="match status" value="1"/>
</dbReference>
<evidence type="ECO:0000256" key="2">
    <source>
        <dbReference type="ARBA" id="ARBA00022679"/>
    </source>
</evidence>
<evidence type="ECO:0000256" key="4">
    <source>
        <dbReference type="ARBA" id="ARBA00022777"/>
    </source>
</evidence>
<comment type="function">
    <text evidence="6">Phosphorylates Ins(1,3,4,5,6)P5 at position 2 to form Ins(1,2,3,4,5,6)P6 (InsP6 or phytate).</text>
</comment>
<keyword evidence="3 6" id="KW-0547">Nucleotide-binding</keyword>